<dbReference type="SUPFAM" id="SSF53756">
    <property type="entry name" value="UDP-Glycosyltransferase/glycogen phosphorylase"/>
    <property type="match status" value="1"/>
</dbReference>
<dbReference type="PROSITE" id="PS00375">
    <property type="entry name" value="UDPGT"/>
    <property type="match status" value="1"/>
</dbReference>
<dbReference type="PANTHER" id="PTHR48048">
    <property type="entry name" value="GLYCOSYLTRANSFERASE"/>
    <property type="match status" value="1"/>
</dbReference>
<comment type="caution">
    <text evidence="5">The sequence shown here is derived from an EMBL/GenBank/DDBJ whole genome shotgun (WGS) entry which is preliminary data.</text>
</comment>
<gene>
    <name evidence="5" type="ORF">BVC80_8925g11</name>
</gene>
<evidence type="ECO:0000313" key="6">
    <source>
        <dbReference type="Proteomes" id="UP000195402"/>
    </source>
</evidence>
<dbReference type="InterPro" id="IPR035595">
    <property type="entry name" value="UDP_glycos_trans_CS"/>
</dbReference>
<evidence type="ECO:0000256" key="1">
    <source>
        <dbReference type="ARBA" id="ARBA00009995"/>
    </source>
</evidence>
<dbReference type="GO" id="GO:0035251">
    <property type="term" value="F:UDP-glucosyltransferase activity"/>
    <property type="evidence" value="ECO:0007669"/>
    <property type="project" value="InterPro"/>
</dbReference>
<keyword evidence="6" id="KW-1185">Reference proteome</keyword>
<dbReference type="EMBL" id="MVGT01003937">
    <property type="protein sequence ID" value="OVA02987.1"/>
    <property type="molecule type" value="Genomic_DNA"/>
</dbReference>
<name>A0A200PXQ9_MACCD</name>
<proteinExistence type="inferred from homology"/>
<dbReference type="InterPro" id="IPR002213">
    <property type="entry name" value="UDP_glucos_trans"/>
</dbReference>
<protein>
    <submittedName>
        <fullName evidence="5">UDP-glucuronosyl/UDP-glucosyltransferase</fullName>
    </submittedName>
</protein>
<dbReference type="FunFam" id="3.40.50.2000:FF:000020">
    <property type="entry name" value="Glycosyltransferase"/>
    <property type="match status" value="1"/>
</dbReference>
<evidence type="ECO:0000256" key="2">
    <source>
        <dbReference type="ARBA" id="ARBA00022676"/>
    </source>
</evidence>
<evidence type="ECO:0000313" key="5">
    <source>
        <dbReference type="EMBL" id="OVA02987.1"/>
    </source>
</evidence>
<dbReference type="InterPro" id="IPR050481">
    <property type="entry name" value="UDP-glycosyltransf_plant"/>
</dbReference>
<dbReference type="AlphaFoldDB" id="A0A200PXQ9"/>
<dbReference type="Proteomes" id="UP000195402">
    <property type="component" value="Unassembled WGS sequence"/>
</dbReference>
<evidence type="ECO:0000256" key="4">
    <source>
        <dbReference type="RuleBase" id="RU003718"/>
    </source>
</evidence>
<organism evidence="5 6">
    <name type="scientific">Macleaya cordata</name>
    <name type="common">Five-seeded plume-poppy</name>
    <name type="synonym">Bocconia cordata</name>
    <dbReference type="NCBI Taxonomy" id="56857"/>
    <lineage>
        <taxon>Eukaryota</taxon>
        <taxon>Viridiplantae</taxon>
        <taxon>Streptophyta</taxon>
        <taxon>Embryophyta</taxon>
        <taxon>Tracheophyta</taxon>
        <taxon>Spermatophyta</taxon>
        <taxon>Magnoliopsida</taxon>
        <taxon>Ranunculales</taxon>
        <taxon>Papaveraceae</taxon>
        <taxon>Papaveroideae</taxon>
        <taxon>Macleaya</taxon>
    </lineage>
</organism>
<dbReference type="Pfam" id="PF00201">
    <property type="entry name" value="UDPGT"/>
    <property type="match status" value="1"/>
</dbReference>
<dbReference type="InParanoid" id="A0A200PXQ9"/>
<sequence length="314" mass="34106">MPKPMLDRADEAYRCFLDMVTTFPRSQGIIVNSFESLEPRPIKAISDGLCVPDVPTPQIYYIGPLIASTDGDGRSGAGGGAADEESECLDWLDSQPSRSVVFLCFGSLGLFSASQLKEMAVGLEKSGERFLWVVRNPPTKDQTKRFLAPPEPDLDVLLPDGFLDRTRDRGLVVKSWAPQVAVLSHKSVGGFVTHCGWNSVLEAVCAGVPMVAWPLYAEQRLNKAVLVEDMKLALPMDESEDGFVSVAVVEKRVSELLDDSDEAGRAIRERVMVMSEAAKVAMSEGGSSRRALDELAKSWKLGNPTVVHPVAVGL</sequence>
<dbReference type="OrthoDB" id="5835829at2759"/>
<evidence type="ECO:0000256" key="3">
    <source>
        <dbReference type="ARBA" id="ARBA00022679"/>
    </source>
</evidence>
<dbReference type="CDD" id="cd03784">
    <property type="entry name" value="GT1_Gtf-like"/>
    <property type="match status" value="1"/>
</dbReference>
<keyword evidence="2 4" id="KW-0328">Glycosyltransferase</keyword>
<comment type="similarity">
    <text evidence="1 4">Belongs to the UDP-glycosyltransferase family.</text>
</comment>
<keyword evidence="3 4" id="KW-0808">Transferase</keyword>
<accession>A0A200PXQ9</accession>
<dbReference type="PANTHER" id="PTHR48048:SF30">
    <property type="entry name" value="GLYCOSYLTRANSFERASE"/>
    <property type="match status" value="1"/>
</dbReference>
<dbReference type="Gene3D" id="3.40.50.2000">
    <property type="entry name" value="Glycogen Phosphorylase B"/>
    <property type="match status" value="2"/>
</dbReference>
<dbReference type="OMA" id="VAKKVWW"/>
<reference evidence="5 6" key="1">
    <citation type="journal article" date="2017" name="Mol. Plant">
        <title>The Genome of Medicinal Plant Macleaya cordata Provides New Insights into Benzylisoquinoline Alkaloids Metabolism.</title>
        <authorList>
            <person name="Liu X."/>
            <person name="Liu Y."/>
            <person name="Huang P."/>
            <person name="Ma Y."/>
            <person name="Qing Z."/>
            <person name="Tang Q."/>
            <person name="Cao H."/>
            <person name="Cheng P."/>
            <person name="Zheng Y."/>
            <person name="Yuan Z."/>
            <person name="Zhou Y."/>
            <person name="Liu J."/>
            <person name="Tang Z."/>
            <person name="Zhuo Y."/>
            <person name="Zhang Y."/>
            <person name="Yu L."/>
            <person name="Huang J."/>
            <person name="Yang P."/>
            <person name="Peng Q."/>
            <person name="Zhang J."/>
            <person name="Jiang W."/>
            <person name="Zhang Z."/>
            <person name="Lin K."/>
            <person name="Ro D.K."/>
            <person name="Chen X."/>
            <person name="Xiong X."/>
            <person name="Shang Y."/>
            <person name="Huang S."/>
            <person name="Zeng J."/>
        </authorList>
    </citation>
    <scope>NUCLEOTIDE SEQUENCE [LARGE SCALE GENOMIC DNA]</scope>
    <source>
        <strain evidence="6">cv. BLH2017</strain>
        <tissue evidence="5">Root</tissue>
    </source>
</reference>